<dbReference type="AlphaFoldDB" id="A0AAV3Z111"/>
<accession>A0AAV3Z111</accession>
<feature type="region of interest" description="Disordered" evidence="1">
    <location>
        <begin position="1"/>
        <end position="40"/>
    </location>
</feature>
<protein>
    <submittedName>
        <fullName evidence="2">Uncharacterized protein</fullName>
    </submittedName>
</protein>
<evidence type="ECO:0000313" key="2">
    <source>
        <dbReference type="EMBL" id="GFN89520.1"/>
    </source>
</evidence>
<proteinExistence type="predicted"/>
<dbReference type="Proteomes" id="UP000735302">
    <property type="component" value="Unassembled WGS sequence"/>
</dbReference>
<name>A0AAV3Z111_9GAST</name>
<sequence>MKLGTNHLVGKCPSTLEKDGGKRGGGGGEGKPLSGLSKQSTDALLNSVPRSGVRGLEWPPFLVNGDGCWEGLKSESFEDQLGSVCDGPPGTLVSYFISIRDQNDYFCAVAGSRVYISTMGV</sequence>
<evidence type="ECO:0000256" key="1">
    <source>
        <dbReference type="SAM" id="MobiDB-lite"/>
    </source>
</evidence>
<keyword evidence="3" id="KW-1185">Reference proteome</keyword>
<reference evidence="2 3" key="1">
    <citation type="journal article" date="2021" name="Elife">
        <title>Chloroplast acquisition without the gene transfer in kleptoplastic sea slugs, Plakobranchus ocellatus.</title>
        <authorList>
            <person name="Maeda T."/>
            <person name="Takahashi S."/>
            <person name="Yoshida T."/>
            <person name="Shimamura S."/>
            <person name="Takaki Y."/>
            <person name="Nagai Y."/>
            <person name="Toyoda A."/>
            <person name="Suzuki Y."/>
            <person name="Arimoto A."/>
            <person name="Ishii H."/>
            <person name="Satoh N."/>
            <person name="Nishiyama T."/>
            <person name="Hasebe M."/>
            <person name="Maruyama T."/>
            <person name="Minagawa J."/>
            <person name="Obokata J."/>
            <person name="Shigenobu S."/>
        </authorList>
    </citation>
    <scope>NUCLEOTIDE SEQUENCE [LARGE SCALE GENOMIC DNA]</scope>
</reference>
<dbReference type="EMBL" id="BLXT01001936">
    <property type="protein sequence ID" value="GFN89520.1"/>
    <property type="molecule type" value="Genomic_DNA"/>
</dbReference>
<organism evidence="2 3">
    <name type="scientific">Plakobranchus ocellatus</name>
    <dbReference type="NCBI Taxonomy" id="259542"/>
    <lineage>
        <taxon>Eukaryota</taxon>
        <taxon>Metazoa</taxon>
        <taxon>Spiralia</taxon>
        <taxon>Lophotrochozoa</taxon>
        <taxon>Mollusca</taxon>
        <taxon>Gastropoda</taxon>
        <taxon>Heterobranchia</taxon>
        <taxon>Euthyneura</taxon>
        <taxon>Panpulmonata</taxon>
        <taxon>Sacoglossa</taxon>
        <taxon>Placobranchoidea</taxon>
        <taxon>Plakobranchidae</taxon>
        <taxon>Plakobranchus</taxon>
    </lineage>
</organism>
<evidence type="ECO:0000313" key="3">
    <source>
        <dbReference type="Proteomes" id="UP000735302"/>
    </source>
</evidence>
<gene>
    <name evidence="2" type="ORF">PoB_001602600</name>
</gene>
<comment type="caution">
    <text evidence="2">The sequence shown here is derived from an EMBL/GenBank/DDBJ whole genome shotgun (WGS) entry which is preliminary data.</text>
</comment>